<accession>G6XH95</accession>
<keyword evidence="1" id="KW-0812">Transmembrane</keyword>
<sequence>MFLLAAGSTHGSSILFQKSPFRSHRLGLQRAGFALLITSLFLEFHRSDFPIIDTLTWIGLLTLEVLFTALIFTALNARRRSVR</sequence>
<evidence type="ECO:0000313" key="2">
    <source>
        <dbReference type="EMBL" id="EHH69553.1"/>
    </source>
</evidence>
<keyword evidence="1" id="KW-1133">Transmembrane helix</keyword>
<protein>
    <submittedName>
        <fullName evidence="2">Uncharacterized protein</fullName>
    </submittedName>
</protein>
<evidence type="ECO:0000313" key="3">
    <source>
        <dbReference type="Proteomes" id="UP000004949"/>
    </source>
</evidence>
<organism evidence="2 3">
    <name type="scientific">Gluconobacter morbifer G707</name>
    <dbReference type="NCBI Taxonomy" id="1088869"/>
    <lineage>
        <taxon>Bacteria</taxon>
        <taxon>Pseudomonadati</taxon>
        <taxon>Pseudomonadota</taxon>
        <taxon>Alphaproteobacteria</taxon>
        <taxon>Acetobacterales</taxon>
        <taxon>Acetobacteraceae</taxon>
        <taxon>Gluconobacter</taxon>
    </lineage>
</organism>
<evidence type="ECO:0000256" key="1">
    <source>
        <dbReference type="SAM" id="Phobius"/>
    </source>
</evidence>
<dbReference type="OrthoDB" id="7275968at2"/>
<comment type="caution">
    <text evidence="2">The sequence shown here is derived from an EMBL/GenBank/DDBJ whole genome shotgun (WGS) entry which is preliminary data.</text>
</comment>
<name>G6XH95_9PROT</name>
<reference evidence="2 3" key="1">
    <citation type="submission" date="2011-10" db="EMBL/GenBank/DDBJ databases">
        <title>Genome sequence of Gluconobacter morbifer G707, isolated from Drosophila gut.</title>
        <authorList>
            <person name="Lee W.-J."/>
            <person name="Kim E.-K."/>
        </authorList>
    </citation>
    <scope>NUCLEOTIDE SEQUENCE [LARGE SCALE GENOMIC DNA]</scope>
    <source>
        <strain evidence="2 3">G707</strain>
    </source>
</reference>
<dbReference type="AlphaFoldDB" id="G6XH95"/>
<feature type="transmembrane region" description="Helical" evidence="1">
    <location>
        <begin position="57"/>
        <end position="77"/>
    </location>
</feature>
<dbReference type="STRING" id="1088869.GMO_08610"/>
<dbReference type="Proteomes" id="UP000004949">
    <property type="component" value="Unassembled WGS sequence"/>
</dbReference>
<gene>
    <name evidence="2" type="ORF">GMO_08610</name>
</gene>
<keyword evidence="3" id="KW-1185">Reference proteome</keyword>
<keyword evidence="1" id="KW-0472">Membrane</keyword>
<dbReference type="EMBL" id="AGQV01000001">
    <property type="protein sequence ID" value="EHH69553.1"/>
    <property type="molecule type" value="Genomic_DNA"/>
</dbReference>
<proteinExistence type="predicted"/>